<feature type="chain" id="PRO_5045155194" evidence="1">
    <location>
        <begin position="25"/>
        <end position="129"/>
    </location>
</feature>
<keyword evidence="1" id="KW-0732">Signal</keyword>
<dbReference type="RefSeq" id="XP_017776391.1">
    <property type="nucleotide sequence ID" value="XM_017920902.1"/>
</dbReference>
<organism evidence="2 3">
    <name type="scientific">Nicrophorus vespilloides</name>
    <name type="common">Boreal carrion beetle</name>
    <dbReference type="NCBI Taxonomy" id="110193"/>
    <lineage>
        <taxon>Eukaryota</taxon>
        <taxon>Metazoa</taxon>
        <taxon>Ecdysozoa</taxon>
        <taxon>Arthropoda</taxon>
        <taxon>Hexapoda</taxon>
        <taxon>Insecta</taxon>
        <taxon>Pterygota</taxon>
        <taxon>Neoptera</taxon>
        <taxon>Endopterygota</taxon>
        <taxon>Coleoptera</taxon>
        <taxon>Polyphaga</taxon>
        <taxon>Staphyliniformia</taxon>
        <taxon>Silphidae</taxon>
        <taxon>Nicrophorinae</taxon>
        <taxon>Nicrophorus</taxon>
    </lineage>
</organism>
<feature type="signal peptide" evidence="1">
    <location>
        <begin position="1"/>
        <end position="24"/>
    </location>
</feature>
<keyword evidence="2" id="KW-1185">Reference proteome</keyword>
<evidence type="ECO:0000313" key="2">
    <source>
        <dbReference type="Proteomes" id="UP000695000"/>
    </source>
</evidence>
<sequence>MEGKLSCLLLLGCFFLLPYEDVNAFPFEKRSAAPERSTDDYPDYLLGVKYDEYPMIVPKKRAALLIDRLMVALQKAIEEEETSRSKGYSARSEDAVRTMNLQRRGHGSLIGQQKGRVYWRCYFNAVTCF</sequence>
<name>A0ABM1MP91_NICVS</name>
<proteinExistence type="predicted"/>
<accession>A0ABM1MP91</accession>
<dbReference type="GeneID" id="108562531"/>
<dbReference type="Proteomes" id="UP000695000">
    <property type="component" value="Unplaced"/>
</dbReference>
<reference evidence="3" key="1">
    <citation type="submission" date="2025-08" db="UniProtKB">
        <authorList>
            <consortium name="RefSeq"/>
        </authorList>
    </citation>
    <scope>IDENTIFICATION</scope>
    <source>
        <tissue evidence="3">Whole Larva</tissue>
    </source>
</reference>
<evidence type="ECO:0000313" key="3">
    <source>
        <dbReference type="RefSeq" id="XP_017776391.1"/>
    </source>
</evidence>
<gene>
    <name evidence="3" type="primary">LOC108562531</name>
</gene>
<protein>
    <submittedName>
        <fullName evidence="3">Uncharacterized protein LOC108562531 isoform X1</fullName>
    </submittedName>
</protein>
<evidence type="ECO:0000256" key="1">
    <source>
        <dbReference type="SAM" id="SignalP"/>
    </source>
</evidence>